<evidence type="ECO:0000313" key="2">
    <source>
        <dbReference type="WBParaSite" id="ES5_v2.g8844.t1"/>
    </source>
</evidence>
<sequence length="1517" mass="173653">MRIQCAHCNESHRNEKEHLDHMKFRHFGIKSLRHICGVCNESLRQTSYVRHFQDSAKHKLVLNGAANISIRATVQISQQTHVPPYTLTQHRRPAANRQIQQNALQQFSSPSVLITATTVALDYDALQNSINQLKDSCENMWMDLLGKPKITSKLIDEVSKQHVKLIRTCMEIVKLKFLPTEYETFEAEMDSFLKQRQSQYMRMQMLRHNPHFLPPHPFVFTYRNQIVDNTLLVRNSNVAVVTLEKTLRHLLSNEKLCEVLNYPSMYYDSVDYDHPFAGRHTKNIYEKLGKQDCILIQLFMDEFCPVNPIGPATGRNKIMALYFKVLNIPYDMQVLDNIFLGFLALANDVKHSLQDLLRQLMLPQLQKLRQGVPTFFNGVKRNIPVILHSIVGDNLGVHQLQGLLQYFRGNSPCRFCTVIFDDFETTFSITPELLKTTATYDAAIASNDSEIMRKQGITEKCALNDAPLFHFMDSQICDIMHDLPEGHLRRLMASVITSLIVDEQISLERINNAIKTFPFSGSMRNNRPSPIVQQHINNGEIKGQTASMMINLTTMFPLILKLNNITVPASNGWWTTYRAFLKIWNMLMMPKINDDQINFLQILIEKYLQAFHLNGGHFTVKPHYMLHYPGLIRLFGPLCFHWCMRYEGKHKQFKDYAKVNSNFKDLTMTLAHRQQLMMVPSFSDMTDGNMSFVKVVYGQPSRPCFTRISAPSTSTDRPTILWLKNAVRSHFLRPYLECTAELRGPAELISVTRNETVKKTFIMEDSQPFFDTDDITINAIDRFDNLSKSDKLKRIGPECCLKFFHSKSLEEWSTKNAASIKTLYDFDDSKPLNDPLFPKLKLFEHFDANLLRAATMAVKYHEICPAQTCYEQALDVLLNALPSLGAKAFTNNQNLYSSKILIQHLHAWLKKDIILEWAVEGLKSPLHIKMNLQHLRRQPISASTYSSPYPCPSITTLSTEGIAAVSYSLKSSKTMEDAEYIYKTSTNIRFGWFNALRNDTTSTETMATVTIKQFPILQKNLRLLKYDYCQFMTSAYKKVPDVGESFAKYAESIIKLGSRFKLPYVDDNDITLSAGRMLPDLVNKYYNSTMSSFKHLLLSITTSLNISELMFKRKEIKPQKWLLEQPLLGLTICEGKKTYYVIVDEFALQIPSANFSDALQCLFEVYWVFDLQYDENNKQLLQFLEFLSDFSSTPTRSDVAFKNALDEINADPTLYKMPQAVPINQTTASEQNGVPILQQLEDLINTKLNNLPDNTGSSSTNSNSTRKRPSQPSATQSEEVQEKRIRLSDEPGDSVSTMKPQQHIATRSQNKAATTAIPEPQPRLVFKKMEQFSMHCSLRHPFNTIKPLSQATTGTVTNRPTQVFFNQGTSSFYDMKAMAQLRGTQIYKIPSTSSFVSTLAFGSNYIDAIFDFNIKVLGGKWLPTYLTAGKACMDFTITASNIKFLNQILQHRKEFRVFVSDVFLITLDGDFTTSVLSQILLAAKNCKIFNLRNVRILDEITLFQYMSLLPTNIAEIT</sequence>
<accession>A0AC34GVC5</accession>
<proteinExistence type="predicted"/>
<dbReference type="WBParaSite" id="ES5_v2.g8844.t1">
    <property type="protein sequence ID" value="ES5_v2.g8844.t1"/>
    <property type="gene ID" value="ES5_v2.g8844"/>
</dbReference>
<protein>
    <submittedName>
        <fullName evidence="2">C2H2-type domain-containing protein</fullName>
    </submittedName>
</protein>
<organism evidence="1 2">
    <name type="scientific">Panagrolaimus sp. ES5</name>
    <dbReference type="NCBI Taxonomy" id="591445"/>
    <lineage>
        <taxon>Eukaryota</taxon>
        <taxon>Metazoa</taxon>
        <taxon>Ecdysozoa</taxon>
        <taxon>Nematoda</taxon>
        <taxon>Chromadorea</taxon>
        <taxon>Rhabditida</taxon>
        <taxon>Tylenchina</taxon>
        <taxon>Panagrolaimomorpha</taxon>
        <taxon>Panagrolaimoidea</taxon>
        <taxon>Panagrolaimidae</taxon>
        <taxon>Panagrolaimus</taxon>
    </lineage>
</organism>
<dbReference type="Proteomes" id="UP000887579">
    <property type="component" value="Unplaced"/>
</dbReference>
<evidence type="ECO:0000313" key="1">
    <source>
        <dbReference type="Proteomes" id="UP000887579"/>
    </source>
</evidence>
<reference evidence="2" key="1">
    <citation type="submission" date="2022-11" db="UniProtKB">
        <authorList>
            <consortium name="WormBaseParasite"/>
        </authorList>
    </citation>
    <scope>IDENTIFICATION</scope>
</reference>
<name>A0AC34GVC5_9BILA</name>